<evidence type="ECO:0000256" key="1">
    <source>
        <dbReference type="ARBA" id="ARBA00023015"/>
    </source>
</evidence>
<dbReference type="KEGG" id="cama:F384_06040"/>
<evidence type="ECO:0000256" key="2">
    <source>
        <dbReference type="ARBA" id="ARBA00023125"/>
    </source>
</evidence>
<keyword evidence="2" id="KW-0238">DNA-binding</keyword>
<dbReference type="PATRIC" id="fig|1261127.3.peg.1239"/>
<dbReference type="EMBL" id="CP011132">
    <property type="protein sequence ID" value="AKE58739.1"/>
    <property type="molecule type" value="Genomic_DNA"/>
</dbReference>
<dbReference type="SMART" id="SM00342">
    <property type="entry name" value="HTH_ARAC"/>
    <property type="match status" value="1"/>
</dbReference>
<dbReference type="GO" id="GO:0043565">
    <property type="term" value="F:sequence-specific DNA binding"/>
    <property type="evidence" value="ECO:0007669"/>
    <property type="project" value="InterPro"/>
</dbReference>
<keyword evidence="1" id="KW-0805">Transcription regulation</keyword>
<dbReference type="GO" id="GO:0003700">
    <property type="term" value="F:DNA-binding transcription factor activity"/>
    <property type="evidence" value="ECO:0007669"/>
    <property type="project" value="InterPro"/>
</dbReference>
<dbReference type="HOGENOM" id="CLU_066193_1_0_6"/>
<dbReference type="Pfam" id="PF12833">
    <property type="entry name" value="HTH_18"/>
    <property type="match status" value="1"/>
</dbReference>
<accession>A0A0F6TU78</accession>
<reference evidence="5 6" key="1">
    <citation type="journal article" date="2013" name="Appl. Microbiol. Biotechnol.">
        <title>Glycerol assimilation and production of 1,3-propanediol by Citrobacter amalonaticus Y19.</title>
        <authorList>
            <person name="Ainala S.K."/>
            <person name="Ashok S."/>
            <person name="Ko Y."/>
            <person name="Park S."/>
        </authorList>
    </citation>
    <scope>NUCLEOTIDE SEQUENCE [LARGE SCALE GENOMIC DNA]</scope>
    <source>
        <strain evidence="5 6">Y19</strain>
    </source>
</reference>
<dbReference type="Gene3D" id="1.10.10.60">
    <property type="entry name" value="Homeodomain-like"/>
    <property type="match status" value="1"/>
</dbReference>
<dbReference type="InterPro" id="IPR018060">
    <property type="entry name" value="HTH_AraC"/>
</dbReference>
<evidence type="ECO:0000259" key="4">
    <source>
        <dbReference type="PROSITE" id="PS01124"/>
    </source>
</evidence>
<dbReference type="Pfam" id="PF20240">
    <property type="entry name" value="DUF6597"/>
    <property type="match status" value="1"/>
</dbReference>
<keyword evidence="3" id="KW-0804">Transcription</keyword>
<dbReference type="Proteomes" id="UP000034085">
    <property type="component" value="Chromosome"/>
</dbReference>
<sequence>MQRRSAPSPALADWIAHFWCWQLSAGTHLPTLFPGTGGELLLNLGDPLCIATIPLDNPQTANCLIVPKGEAVLLRPRKSRMTFTSQGEIDLLSIRLRSATCFPLLGIAMDELDDVPASFTDLGLRCAIPELINLSYDMRISRLERWLLAMTDRRHLVNTDLVQAVNRLYYGDAFSTVRNQLGITERTMLRRVHQFTGVDARYFCRTARFQRTLRQLLTEGDVLNGAINHGYYDQAHFIKTCRLYTGLTPTELLKLQYRQLNYYTNALAEYEP</sequence>
<gene>
    <name evidence="5" type="ORF">F384_06040</name>
</gene>
<protein>
    <recommendedName>
        <fullName evidence="4">HTH araC/xylS-type domain-containing protein</fullName>
    </recommendedName>
</protein>
<evidence type="ECO:0000313" key="6">
    <source>
        <dbReference type="Proteomes" id="UP000034085"/>
    </source>
</evidence>
<dbReference type="RefSeq" id="WP_046479724.1">
    <property type="nucleotide sequence ID" value="NZ_CP011132.1"/>
</dbReference>
<dbReference type="PROSITE" id="PS01124">
    <property type="entry name" value="HTH_ARAC_FAMILY_2"/>
    <property type="match status" value="1"/>
</dbReference>
<proteinExistence type="predicted"/>
<dbReference type="InterPro" id="IPR050204">
    <property type="entry name" value="AraC_XylS_family_regulators"/>
</dbReference>
<dbReference type="PANTHER" id="PTHR46796">
    <property type="entry name" value="HTH-TYPE TRANSCRIPTIONAL ACTIVATOR RHAS-RELATED"/>
    <property type="match status" value="1"/>
</dbReference>
<dbReference type="AlphaFoldDB" id="A0A0F6TU78"/>
<dbReference type="InterPro" id="IPR046532">
    <property type="entry name" value="DUF6597"/>
</dbReference>
<evidence type="ECO:0000256" key="3">
    <source>
        <dbReference type="ARBA" id="ARBA00023163"/>
    </source>
</evidence>
<dbReference type="OrthoDB" id="6592899at2"/>
<feature type="domain" description="HTH araC/xylS-type" evidence="4">
    <location>
        <begin position="151"/>
        <end position="255"/>
    </location>
</feature>
<evidence type="ECO:0000313" key="5">
    <source>
        <dbReference type="EMBL" id="AKE58739.1"/>
    </source>
</evidence>
<organism evidence="5 6">
    <name type="scientific">Citrobacter amalonaticus Y19</name>
    <dbReference type="NCBI Taxonomy" id="1261127"/>
    <lineage>
        <taxon>Bacteria</taxon>
        <taxon>Pseudomonadati</taxon>
        <taxon>Pseudomonadota</taxon>
        <taxon>Gammaproteobacteria</taxon>
        <taxon>Enterobacterales</taxon>
        <taxon>Enterobacteriaceae</taxon>
        <taxon>Citrobacter</taxon>
    </lineage>
</organism>
<name>A0A0F6TU78_CITAM</name>
<dbReference type="PANTHER" id="PTHR46796:SF13">
    <property type="entry name" value="HTH-TYPE TRANSCRIPTIONAL ACTIVATOR RHAS"/>
    <property type="match status" value="1"/>
</dbReference>